<keyword evidence="12" id="KW-1185">Reference proteome</keyword>
<feature type="active site" evidence="8">
    <location>
        <position position="171"/>
    </location>
</feature>
<dbReference type="EC" id="3.1.1.74" evidence="2"/>
<dbReference type="SMART" id="SM01110">
    <property type="entry name" value="Cutinase"/>
    <property type="match status" value="1"/>
</dbReference>
<dbReference type="Pfam" id="PF01083">
    <property type="entry name" value="Cutinase"/>
    <property type="match status" value="1"/>
</dbReference>
<sequence length="203" mass="21005">MKFVLSLGLLALATSAAPIEELEKRQLFGSSTKCGPVAVLFSRGTFEVGQNGMTVGPEFTTALQAVLPSGTVFWGNGYNNDVVGYLTGGSLQGISMMRAQAEEYVKKCPGIKLVLSGYSQGAQVTHKALAGASQAVKEATKAVVLFGDPMSGTAIPGISKDKINTICAIGDTICTGLPIITASHMVYAANSISAAAWVRSKIG</sequence>
<evidence type="ECO:0000256" key="1">
    <source>
        <dbReference type="ARBA" id="ARBA00007534"/>
    </source>
</evidence>
<evidence type="ECO:0000313" key="12">
    <source>
        <dbReference type="Proteomes" id="UP000799302"/>
    </source>
</evidence>
<reference evidence="11" key="1">
    <citation type="journal article" date="2020" name="Stud. Mycol.">
        <title>101 Dothideomycetes genomes: a test case for predicting lifestyles and emergence of pathogens.</title>
        <authorList>
            <person name="Haridas S."/>
            <person name="Albert R."/>
            <person name="Binder M."/>
            <person name="Bloem J."/>
            <person name="Labutti K."/>
            <person name="Salamov A."/>
            <person name="Andreopoulos B."/>
            <person name="Baker S."/>
            <person name="Barry K."/>
            <person name="Bills G."/>
            <person name="Bluhm B."/>
            <person name="Cannon C."/>
            <person name="Castanera R."/>
            <person name="Culley D."/>
            <person name="Daum C."/>
            <person name="Ezra D."/>
            <person name="Gonzalez J."/>
            <person name="Henrissat B."/>
            <person name="Kuo A."/>
            <person name="Liang C."/>
            <person name="Lipzen A."/>
            <person name="Lutzoni F."/>
            <person name="Magnuson J."/>
            <person name="Mondo S."/>
            <person name="Nolan M."/>
            <person name="Ohm R."/>
            <person name="Pangilinan J."/>
            <person name="Park H.-J."/>
            <person name="Ramirez L."/>
            <person name="Alfaro M."/>
            <person name="Sun H."/>
            <person name="Tritt A."/>
            <person name="Yoshinaga Y."/>
            <person name="Zwiers L.-H."/>
            <person name="Turgeon B."/>
            <person name="Goodwin S."/>
            <person name="Spatafora J."/>
            <person name="Crous P."/>
            <person name="Grigoriev I."/>
        </authorList>
    </citation>
    <scope>NUCLEOTIDE SEQUENCE</scope>
    <source>
        <strain evidence="11">CBS 115976</strain>
    </source>
</reference>
<feature type="chain" id="PRO_5025515373" description="cutinase" evidence="10">
    <location>
        <begin position="17"/>
        <end position="203"/>
    </location>
</feature>
<dbReference type="Proteomes" id="UP000799302">
    <property type="component" value="Unassembled WGS sequence"/>
</dbReference>
<evidence type="ECO:0000256" key="7">
    <source>
        <dbReference type="ARBA" id="ARBA00034045"/>
    </source>
</evidence>
<dbReference type="PANTHER" id="PTHR48250">
    <property type="entry name" value="CUTINASE 2-RELATED"/>
    <property type="match status" value="1"/>
</dbReference>
<dbReference type="GO" id="GO:0005576">
    <property type="term" value="C:extracellular region"/>
    <property type="evidence" value="ECO:0007669"/>
    <property type="project" value="InterPro"/>
</dbReference>
<dbReference type="GO" id="GO:0050525">
    <property type="term" value="F:cutinase activity"/>
    <property type="evidence" value="ECO:0007669"/>
    <property type="project" value="UniProtKB-EC"/>
</dbReference>
<dbReference type="PRINTS" id="PR00129">
    <property type="entry name" value="CUTINASE"/>
</dbReference>
<accession>A0A6A6UEP5</accession>
<evidence type="ECO:0000256" key="3">
    <source>
        <dbReference type="ARBA" id="ARBA00022487"/>
    </source>
</evidence>
<evidence type="ECO:0000256" key="10">
    <source>
        <dbReference type="SAM" id="SignalP"/>
    </source>
</evidence>
<dbReference type="GO" id="GO:0016052">
    <property type="term" value="P:carbohydrate catabolic process"/>
    <property type="evidence" value="ECO:0007669"/>
    <property type="project" value="TreeGrafter"/>
</dbReference>
<feature type="active site" description="Nucleophile" evidence="8">
    <location>
        <position position="119"/>
    </location>
</feature>
<keyword evidence="6 9" id="KW-1015">Disulfide bond</keyword>
<feature type="signal peptide" evidence="10">
    <location>
        <begin position="1"/>
        <end position="16"/>
    </location>
</feature>
<dbReference type="SUPFAM" id="SSF53474">
    <property type="entry name" value="alpha/beta-Hydrolases"/>
    <property type="match status" value="1"/>
</dbReference>
<dbReference type="EMBL" id="MU004234">
    <property type="protein sequence ID" value="KAF2670642.1"/>
    <property type="molecule type" value="Genomic_DNA"/>
</dbReference>
<evidence type="ECO:0000256" key="2">
    <source>
        <dbReference type="ARBA" id="ARBA00013095"/>
    </source>
</evidence>
<evidence type="ECO:0000256" key="8">
    <source>
        <dbReference type="PIRSR" id="PIRSR611150-1"/>
    </source>
</evidence>
<evidence type="ECO:0000256" key="5">
    <source>
        <dbReference type="ARBA" id="ARBA00022801"/>
    </source>
</evidence>
<dbReference type="AlphaFoldDB" id="A0A6A6UEP5"/>
<comment type="catalytic activity">
    <reaction evidence="7">
        <text>cutin + H2O = cutin monomers.</text>
        <dbReference type="EC" id="3.1.1.74"/>
    </reaction>
</comment>
<comment type="similarity">
    <text evidence="1">Belongs to the cutinase family.</text>
</comment>
<dbReference type="InterPro" id="IPR011150">
    <property type="entry name" value="Cutinase_monf"/>
</dbReference>
<dbReference type="InterPro" id="IPR000675">
    <property type="entry name" value="Cutinase/axe"/>
</dbReference>
<feature type="disulfide bond" evidence="9">
    <location>
        <begin position="167"/>
        <end position="174"/>
    </location>
</feature>
<proteinExistence type="inferred from homology"/>
<dbReference type="OrthoDB" id="2975078at2759"/>
<gene>
    <name evidence="11" type="ORF">BT63DRAFT_454830</name>
</gene>
<dbReference type="InterPro" id="IPR029058">
    <property type="entry name" value="AB_hydrolase_fold"/>
</dbReference>
<organism evidence="11 12">
    <name type="scientific">Microthyrium microscopicum</name>
    <dbReference type="NCBI Taxonomy" id="703497"/>
    <lineage>
        <taxon>Eukaryota</taxon>
        <taxon>Fungi</taxon>
        <taxon>Dikarya</taxon>
        <taxon>Ascomycota</taxon>
        <taxon>Pezizomycotina</taxon>
        <taxon>Dothideomycetes</taxon>
        <taxon>Dothideomycetes incertae sedis</taxon>
        <taxon>Microthyriales</taxon>
        <taxon>Microthyriaceae</taxon>
        <taxon>Microthyrium</taxon>
    </lineage>
</organism>
<protein>
    <recommendedName>
        <fullName evidence="2">cutinase</fullName>
        <ecNumber evidence="2">3.1.1.74</ecNumber>
    </recommendedName>
</protein>
<name>A0A6A6UEP5_9PEZI</name>
<evidence type="ECO:0000313" key="11">
    <source>
        <dbReference type="EMBL" id="KAF2670642.1"/>
    </source>
</evidence>
<dbReference type="PANTHER" id="PTHR48250:SF2">
    <property type="entry name" value="CUTINASE"/>
    <property type="match status" value="1"/>
</dbReference>
<keyword evidence="3" id="KW-0719">Serine esterase</keyword>
<dbReference type="Gene3D" id="3.40.50.1820">
    <property type="entry name" value="alpha/beta hydrolase"/>
    <property type="match status" value="1"/>
</dbReference>
<evidence type="ECO:0000256" key="4">
    <source>
        <dbReference type="ARBA" id="ARBA00022729"/>
    </source>
</evidence>
<keyword evidence="5" id="KW-0378">Hydrolase</keyword>
<evidence type="ECO:0000256" key="6">
    <source>
        <dbReference type="ARBA" id="ARBA00023157"/>
    </source>
</evidence>
<evidence type="ECO:0000256" key="9">
    <source>
        <dbReference type="PIRSR" id="PIRSR611150-2"/>
    </source>
</evidence>
<feature type="active site" description="Proton donor/acceptor" evidence="8">
    <location>
        <position position="184"/>
    </location>
</feature>
<keyword evidence="4 10" id="KW-0732">Signal</keyword>
<feature type="disulfide bond" evidence="9">
    <location>
        <begin position="34"/>
        <end position="108"/>
    </location>
</feature>